<gene>
    <name evidence="4" type="ORF">A4V02_08765</name>
</gene>
<proteinExistence type="predicted"/>
<dbReference type="KEGG" id="pary:A4V02_08765"/>
<keyword evidence="2" id="KW-0472">Membrane</keyword>
<dbReference type="InterPro" id="IPR046216">
    <property type="entry name" value="DUF6249"/>
</dbReference>
<feature type="transmembrane region" description="Helical" evidence="2">
    <location>
        <begin position="198"/>
        <end position="214"/>
    </location>
</feature>
<accession>A0A1B1SAI0</accession>
<name>A0A1B1SAI0_9BACT</name>
<feature type="transmembrane region" description="Helical" evidence="2">
    <location>
        <begin position="220"/>
        <end position="238"/>
    </location>
</feature>
<keyword evidence="5" id="KW-1185">Reference proteome</keyword>
<dbReference type="EMBL" id="CP015402">
    <property type="protein sequence ID" value="ANU63809.1"/>
    <property type="molecule type" value="Genomic_DNA"/>
</dbReference>
<protein>
    <recommendedName>
        <fullName evidence="3">DUF6249 domain-containing protein</fullName>
    </recommendedName>
</protein>
<feature type="domain" description="DUF6249" evidence="3">
    <location>
        <begin position="139"/>
        <end position="241"/>
    </location>
</feature>
<evidence type="ECO:0000313" key="5">
    <source>
        <dbReference type="Proteomes" id="UP000186351"/>
    </source>
</evidence>
<accession>A0A1Z2XI37</accession>
<evidence type="ECO:0000313" key="4">
    <source>
        <dbReference type="EMBL" id="ANU63809.1"/>
    </source>
</evidence>
<dbReference type="STRING" id="1796646.A4V02_08765"/>
<dbReference type="Pfam" id="PF19762">
    <property type="entry name" value="DUF6249"/>
    <property type="match status" value="1"/>
</dbReference>
<dbReference type="AlphaFoldDB" id="A0A1B1SAI0"/>
<evidence type="ECO:0000256" key="2">
    <source>
        <dbReference type="SAM" id="Phobius"/>
    </source>
</evidence>
<feature type="region of interest" description="Disordered" evidence="1">
    <location>
        <begin position="252"/>
        <end position="275"/>
    </location>
</feature>
<evidence type="ECO:0000256" key="1">
    <source>
        <dbReference type="SAM" id="MobiDB-lite"/>
    </source>
</evidence>
<evidence type="ECO:0000259" key="3">
    <source>
        <dbReference type="Pfam" id="PF19762"/>
    </source>
</evidence>
<sequence length="275" mass="30204">MCATFFHCRASKDKIIKRYMNMIIYNRIAVIAILLLSLLTTSCNTGYTRNHADEIRESITDVVNGLRDGFYDSTVVVTINDTLASAADAEMVASTISMTTADSGRRGGGVTTINIVLPDSNYGPDIDNDIPSFVPPVAIVGTVLIFGAPVLAVFLICYFIYRTKRARYQAVAQIVASGKDIPEGMFPQTDSRAKWNSGIKYVAWGCALMLFFLVRLQIEWAVLMIVPIAIGAGKLIAYRNEQKQKSSSIVESNCGTVARDNDDDTTNFPPIPPRR</sequence>
<dbReference type="Proteomes" id="UP000186351">
    <property type="component" value="Chromosome"/>
</dbReference>
<feature type="transmembrane region" description="Helical" evidence="2">
    <location>
        <begin position="137"/>
        <end position="161"/>
    </location>
</feature>
<organism evidence="4 5">
    <name type="scientific">Muribaculum intestinale</name>
    <dbReference type="NCBI Taxonomy" id="1796646"/>
    <lineage>
        <taxon>Bacteria</taxon>
        <taxon>Pseudomonadati</taxon>
        <taxon>Bacteroidota</taxon>
        <taxon>Bacteroidia</taxon>
        <taxon>Bacteroidales</taxon>
        <taxon>Muribaculaceae</taxon>
        <taxon>Muribaculum</taxon>
    </lineage>
</organism>
<reference evidence="5" key="1">
    <citation type="submission" date="2016-04" db="EMBL/GenBank/DDBJ databases">
        <title>Complete Genome Sequences of Twelve Strains of a Stable Defined Moderately Diverse Mouse Microbiota 2 (sDMDMm2).</title>
        <authorList>
            <person name="Uchimura Y."/>
            <person name="Wyss M."/>
            <person name="Brugiroux S."/>
            <person name="Limenitakis J.P."/>
            <person name="Stecher B."/>
            <person name="McCoy K.D."/>
            <person name="Macpherson A.J."/>
        </authorList>
    </citation>
    <scope>NUCLEOTIDE SEQUENCE [LARGE SCALE GENOMIC DNA]</scope>
    <source>
        <strain evidence="5">YL27</strain>
    </source>
</reference>
<keyword evidence="2" id="KW-0812">Transmembrane</keyword>
<keyword evidence="2" id="KW-1133">Transmembrane helix</keyword>